<feature type="signal peptide" evidence="1">
    <location>
        <begin position="1"/>
        <end position="22"/>
    </location>
</feature>
<evidence type="ECO:0000313" key="4">
    <source>
        <dbReference type="Proteomes" id="UP000659654"/>
    </source>
</evidence>
<dbReference type="EMBL" id="CAJFCV020000004">
    <property type="protein sequence ID" value="CAG9119409.1"/>
    <property type="molecule type" value="Genomic_DNA"/>
</dbReference>
<reference evidence="2" key="2">
    <citation type="submission" date="2020-09" db="EMBL/GenBank/DDBJ databases">
        <authorList>
            <person name="Kikuchi T."/>
        </authorList>
    </citation>
    <scope>NUCLEOTIDE SEQUENCE</scope>
    <source>
        <strain evidence="2">Ka4C1</strain>
    </source>
</reference>
<name>A0A1I7RJ67_BURXY</name>
<keyword evidence="1" id="KW-0732">Signal</keyword>
<feature type="chain" id="PRO_5035399424" evidence="1">
    <location>
        <begin position="23"/>
        <end position="147"/>
    </location>
</feature>
<dbReference type="EMBL" id="CAJFDI010000004">
    <property type="protein sequence ID" value="CAD5228737.1"/>
    <property type="molecule type" value="Genomic_DNA"/>
</dbReference>
<evidence type="ECO:0000313" key="2">
    <source>
        <dbReference type="EMBL" id="CAD5228737.1"/>
    </source>
</evidence>
<reference evidence="5" key="1">
    <citation type="submission" date="2016-11" db="UniProtKB">
        <authorList>
            <consortium name="WormBaseParasite"/>
        </authorList>
    </citation>
    <scope>IDENTIFICATION</scope>
</reference>
<evidence type="ECO:0000256" key="1">
    <source>
        <dbReference type="SAM" id="SignalP"/>
    </source>
</evidence>
<proteinExistence type="predicted"/>
<accession>A0A1I7RJ67</accession>
<protein>
    <submittedName>
        <fullName evidence="2">(pine wood nematode) hypothetical protein</fullName>
    </submittedName>
</protein>
<organism evidence="3 5">
    <name type="scientific">Bursaphelenchus xylophilus</name>
    <name type="common">Pinewood nematode worm</name>
    <name type="synonym">Aphelenchoides xylophilus</name>
    <dbReference type="NCBI Taxonomy" id="6326"/>
    <lineage>
        <taxon>Eukaryota</taxon>
        <taxon>Metazoa</taxon>
        <taxon>Ecdysozoa</taxon>
        <taxon>Nematoda</taxon>
        <taxon>Chromadorea</taxon>
        <taxon>Rhabditida</taxon>
        <taxon>Tylenchina</taxon>
        <taxon>Tylenchomorpha</taxon>
        <taxon>Aphelenchoidea</taxon>
        <taxon>Aphelenchoididae</taxon>
        <taxon>Bursaphelenchus</taxon>
    </lineage>
</organism>
<dbReference type="AlphaFoldDB" id="A0A1I7RJ67"/>
<gene>
    <name evidence="2" type="ORF">BXYJ_LOCUS10594</name>
</gene>
<sequence>MSNNHLVLAILCIFFYFNNLQSHPVEENEKNFGAYTSNTTLLGLLKPEIEESHCRSLQLKHLITDVITKAPNSVAYIQKHLQSKLTSTFESQYGSYLVMVTRSSLYQSFAHGAEPGYNYCMYTLRNIERHPYWEIWVQVLKIDEHVL</sequence>
<dbReference type="Proteomes" id="UP000582659">
    <property type="component" value="Unassembled WGS sequence"/>
</dbReference>
<evidence type="ECO:0000313" key="3">
    <source>
        <dbReference type="Proteomes" id="UP000095284"/>
    </source>
</evidence>
<dbReference type="WBParaSite" id="BXY_0074900.1">
    <property type="protein sequence ID" value="BXY_0074900.1"/>
    <property type="gene ID" value="BXY_0074900"/>
</dbReference>
<dbReference type="Proteomes" id="UP000095284">
    <property type="component" value="Unplaced"/>
</dbReference>
<evidence type="ECO:0000313" key="5">
    <source>
        <dbReference type="WBParaSite" id="BXY_0074900.1"/>
    </source>
</evidence>
<dbReference type="Proteomes" id="UP000659654">
    <property type="component" value="Unassembled WGS sequence"/>
</dbReference>
<keyword evidence="4" id="KW-1185">Reference proteome</keyword>